<accession>A0A7W8E8Z5</accession>
<feature type="transmembrane region" description="Helical" evidence="1">
    <location>
        <begin position="223"/>
        <end position="244"/>
    </location>
</feature>
<evidence type="ECO:0000313" key="3">
    <source>
        <dbReference type="Proteomes" id="UP000584867"/>
    </source>
</evidence>
<feature type="transmembrane region" description="Helical" evidence="1">
    <location>
        <begin position="251"/>
        <end position="270"/>
    </location>
</feature>
<dbReference type="AlphaFoldDB" id="A0A7W8E8Z5"/>
<feature type="transmembrane region" description="Helical" evidence="1">
    <location>
        <begin position="62"/>
        <end position="79"/>
    </location>
</feature>
<feature type="transmembrane region" description="Helical" evidence="1">
    <location>
        <begin position="86"/>
        <end position="105"/>
    </location>
</feature>
<sequence>MQTTRSRHTAFLGGELLTLFYMAAIAFLARRTGFSLLLFPELAALSHDVFTRSRGKWANQPWLLIITPTITAIFGLLVVRHTHFNSLALTLIVLVSLIVIKLLKSTIAPAISAGVLPMVLTERSWIYPLGIFIGLSALVSLLLIWKRYGPKDEHPSAEEEINSKVVDELEEPPHDRFWGIALLVFVLVLATTAQITGLFFLIFPPLIVVAYEILGHPEVPSWMARPVLFPLISFLTASIGLLACHIFNFSFVGVVVAMLCSIILLRIFKVHMPPALAVGILPFVMEAPNYRYPISVLLGTIALMLYFWGYSKLREIQQLTQLNRKA</sequence>
<keyword evidence="1" id="KW-0472">Membrane</keyword>
<evidence type="ECO:0008006" key="4">
    <source>
        <dbReference type="Google" id="ProtNLM"/>
    </source>
</evidence>
<keyword evidence="1" id="KW-0812">Transmembrane</keyword>
<reference evidence="2 3" key="1">
    <citation type="submission" date="2020-08" db="EMBL/GenBank/DDBJ databases">
        <title>Genomic Encyclopedia of Type Strains, Phase IV (KMG-V): Genome sequencing to study the core and pangenomes of soil and plant-associated prokaryotes.</title>
        <authorList>
            <person name="Whitman W."/>
        </authorList>
    </citation>
    <scope>NUCLEOTIDE SEQUENCE [LARGE SCALE GENOMIC DNA]</scope>
    <source>
        <strain evidence="2 3">X5P3</strain>
    </source>
</reference>
<feature type="transmembrane region" description="Helical" evidence="1">
    <location>
        <begin position="125"/>
        <end position="145"/>
    </location>
</feature>
<gene>
    <name evidence="2" type="ORF">HDF15_001389</name>
</gene>
<dbReference type="EMBL" id="JACHIO010000005">
    <property type="protein sequence ID" value="MBB5063049.1"/>
    <property type="molecule type" value="Genomic_DNA"/>
</dbReference>
<feature type="transmembrane region" description="Helical" evidence="1">
    <location>
        <begin position="290"/>
        <end position="308"/>
    </location>
</feature>
<dbReference type="RefSeq" id="WP_184253920.1">
    <property type="nucleotide sequence ID" value="NZ_JACHIO010000005.1"/>
</dbReference>
<feature type="transmembrane region" description="Helical" evidence="1">
    <location>
        <begin position="177"/>
        <end position="203"/>
    </location>
</feature>
<protein>
    <recommendedName>
        <fullName evidence="4">HPP family protein</fullName>
    </recommendedName>
</protein>
<feature type="transmembrane region" description="Helical" evidence="1">
    <location>
        <begin position="12"/>
        <end position="29"/>
    </location>
</feature>
<proteinExistence type="predicted"/>
<name>A0A7W8E8Z5_9BACT</name>
<comment type="caution">
    <text evidence="2">The sequence shown here is derived from an EMBL/GenBank/DDBJ whole genome shotgun (WGS) entry which is preliminary data.</text>
</comment>
<evidence type="ECO:0000256" key="1">
    <source>
        <dbReference type="SAM" id="Phobius"/>
    </source>
</evidence>
<evidence type="ECO:0000313" key="2">
    <source>
        <dbReference type="EMBL" id="MBB5063049.1"/>
    </source>
</evidence>
<keyword evidence="1" id="KW-1133">Transmembrane helix</keyword>
<dbReference type="Proteomes" id="UP000584867">
    <property type="component" value="Unassembled WGS sequence"/>
</dbReference>
<organism evidence="2 3">
    <name type="scientific">Granulicella mallensis</name>
    <dbReference type="NCBI Taxonomy" id="940614"/>
    <lineage>
        <taxon>Bacteria</taxon>
        <taxon>Pseudomonadati</taxon>
        <taxon>Acidobacteriota</taxon>
        <taxon>Terriglobia</taxon>
        <taxon>Terriglobales</taxon>
        <taxon>Acidobacteriaceae</taxon>
        <taxon>Granulicella</taxon>
    </lineage>
</organism>